<keyword evidence="4 8" id="KW-0067">ATP-binding</keyword>
<feature type="binding site" evidence="8">
    <location>
        <position position="68"/>
    </location>
    <ligand>
        <name>L-glutamine</name>
        <dbReference type="ChEBI" id="CHEBI:58359"/>
    </ligand>
</feature>
<reference evidence="13 14" key="1">
    <citation type="submission" date="2017-11" db="EMBL/GenBank/DDBJ databases">
        <title>Genome-resolved metagenomics identifies genetic mobility, metabolic interactions, and unexpected diversity in perchlorate-reducing communities.</title>
        <authorList>
            <person name="Barnum T.P."/>
            <person name="Figueroa I.A."/>
            <person name="Carlstrom C.I."/>
            <person name="Lucas L.N."/>
            <person name="Engelbrektson A.L."/>
            <person name="Coates J.D."/>
        </authorList>
    </citation>
    <scope>NUCLEOTIDE SEQUENCE [LARGE SCALE GENOMIC DNA]</scope>
    <source>
        <strain evidence="13">BM706</strain>
    </source>
</reference>
<feature type="domain" description="tRNA synthetases class I (E and Q) anti-codon binding" evidence="12">
    <location>
        <begin position="458"/>
        <end position="532"/>
    </location>
</feature>
<evidence type="ECO:0000313" key="14">
    <source>
        <dbReference type="Proteomes" id="UP000234857"/>
    </source>
</evidence>
<feature type="binding site" evidence="8">
    <location>
        <begin position="270"/>
        <end position="272"/>
    </location>
    <ligand>
        <name>ATP</name>
        <dbReference type="ChEBI" id="CHEBI:30616"/>
    </ligand>
</feature>
<dbReference type="NCBIfam" id="TIGR00440">
    <property type="entry name" value="glnS"/>
    <property type="match status" value="1"/>
</dbReference>
<dbReference type="Pfam" id="PF00749">
    <property type="entry name" value="tRNA-synt_1c"/>
    <property type="match status" value="1"/>
</dbReference>
<dbReference type="PANTHER" id="PTHR43097">
    <property type="entry name" value="GLUTAMINE-TRNA LIGASE"/>
    <property type="match status" value="1"/>
</dbReference>
<feature type="short sequence motif" description="'KMSKS' region" evidence="8">
    <location>
        <begin position="269"/>
        <end position="273"/>
    </location>
</feature>
<evidence type="ECO:0000256" key="7">
    <source>
        <dbReference type="ARBA" id="ARBA00048270"/>
    </source>
</evidence>
<evidence type="ECO:0000259" key="12">
    <source>
        <dbReference type="Pfam" id="PF20974"/>
    </source>
</evidence>
<accession>A0A2N5ZKE6</accession>
<dbReference type="PANTHER" id="PTHR43097:SF5">
    <property type="entry name" value="GLUTAMATE--TRNA LIGASE"/>
    <property type="match status" value="1"/>
</dbReference>
<dbReference type="InterPro" id="IPR001412">
    <property type="entry name" value="aa-tRNA-synth_I_CS"/>
</dbReference>
<dbReference type="InterPro" id="IPR004514">
    <property type="entry name" value="Gln-tRNA-synth"/>
</dbReference>
<evidence type="ECO:0000313" key="13">
    <source>
        <dbReference type="EMBL" id="PLX19159.1"/>
    </source>
</evidence>
<feature type="domain" description="Glutamyl/glutaminyl-tRNA synthetase class Ib catalytic" evidence="10">
    <location>
        <begin position="29"/>
        <end position="338"/>
    </location>
</feature>
<dbReference type="EMBL" id="PKTG01000039">
    <property type="protein sequence ID" value="PLX19159.1"/>
    <property type="molecule type" value="Genomic_DNA"/>
</dbReference>
<dbReference type="Gene3D" id="3.40.50.620">
    <property type="entry name" value="HUPs"/>
    <property type="match status" value="1"/>
</dbReference>
<evidence type="ECO:0000256" key="2">
    <source>
        <dbReference type="ARBA" id="ARBA00022598"/>
    </source>
</evidence>
<evidence type="ECO:0000256" key="9">
    <source>
        <dbReference type="RuleBase" id="RU363037"/>
    </source>
</evidence>
<comment type="subunit">
    <text evidence="8">Monomer.</text>
</comment>
<evidence type="ECO:0000259" key="11">
    <source>
        <dbReference type="Pfam" id="PF03950"/>
    </source>
</evidence>
<dbReference type="GO" id="GO:0005524">
    <property type="term" value="F:ATP binding"/>
    <property type="evidence" value="ECO:0007669"/>
    <property type="project" value="UniProtKB-UniRule"/>
</dbReference>
<evidence type="ECO:0000256" key="4">
    <source>
        <dbReference type="ARBA" id="ARBA00022840"/>
    </source>
</evidence>
<feature type="binding site" evidence="8">
    <location>
        <begin position="41"/>
        <end position="47"/>
    </location>
    <ligand>
        <name>ATP</name>
        <dbReference type="ChEBI" id="CHEBI:30616"/>
    </ligand>
</feature>
<keyword evidence="3 8" id="KW-0547">Nucleotide-binding</keyword>
<dbReference type="GO" id="GO:0006424">
    <property type="term" value="P:glutamyl-tRNA aminoacylation"/>
    <property type="evidence" value="ECO:0007669"/>
    <property type="project" value="UniProtKB-UniRule"/>
</dbReference>
<evidence type="ECO:0000256" key="3">
    <source>
        <dbReference type="ARBA" id="ARBA00022741"/>
    </source>
</evidence>
<feature type="binding site" evidence="8">
    <location>
        <begin position="35"/>
        <end position="37"/>
    </location>
    <ligand>
        <name>ATP</name>
        <dbReference type="ChEBI" id="CHEBI:30616"/>
    </ligand>
</feature>
<dbReference type="Pfam" id="PF03950">
    <property type="entry name" value="tRNA-synt_1c_C"/>
    <property type="match status" value="1"/>
</dbReference>
<evidence type="ECO:0000256" key="1">
    <source>
        <dbReference type="ARBA" id="ARBA00022490"/>
    </source>
</evidence>
<keyword evidence="5 8" id="KW-0648">Protein biosynthesis</keyword>
<comment type="caution">
    <text evidence="8">Lacks conserved residue(s) required for the propagation of feature annotation.</text>
</comment>
<evidence type="ECO:0000256" key="8">
    <source>
        <dbReference type="HAMAP-Rule" id="MF_00126"/>
    </source>
</evidence>
<dbReference type="FunFam" id="3.40.50.620:FF:000037">
    <property type="entry name" value="Glutamine--tRNA ligase cytoplasmic"/>
    <property type="match status" value="1"/>
</dbReference>
<dbReference type="NCBIfam" id="NF011291">
    <property type="entry name" value="PRK14703.1"/>
    <property type="match status" value="1"/>
</dbReference>
<keyword evidence="2 8" id="KW-0436">Ligase</keyword>
<protein>
    <recommendedName>
        <fullName evidence="8">Glutamine--tRNA ligase</fullName>
        <ecNumber evidence="8">6.1.1.18</ecNumber>
    </recommendedName>
    <alternativeName>
        <fullName evidence="8">Glutaminyl-tRNA synthetase</fullName>
        <shortName evidence="8">GlnRS</shortName>
    </alternativeName>
</protein>
<feature type="domain" description="Glutamyl/glutaminyl-tRNA synthetase class Ib anti-codon binding" evidence="11">
    <location>
        <begin position="342"/>
        <end position="441"/>
    </location>
</feature>
<evidence type="ECO:0000256" key="6">
    <source>
        <dbReference type="ARBA" id="ARBA00023146"/>
    </source>
</evidence>
<evidence type="ECO:0000256" key="5">
    <source>
        <dbReference type="ARBA" id="ARBA00022917"/>
    </source>
</evidence>
<dbReference type="InterPro" id="IPR050132">
    <property type="entry name" value="Gln/Glu-tRNA_Ligase"/>
</dbReference>
<dbReference type="EC" id="6.1.1.18" evidence="8"/>
<comment type="subcellular location">
    <subcellularLocation>
        <location evidence="8">Cytoplasm</location>
    </subcellularLocation>
</comment>
<dbReference type="PRINTS" id="PR00987">
    <property type="entry name" value="TRNASYNTHGLU"/>
</dbReference>
<dbReference type="GO" id="GO:0005829">
    <property type="term" value="C:cytosol"/>
    <property type="evidence" value="ECO:0007669"/>
    <property type="project" value="TreeGrafter"/>
</dbReference>
<dbReference type="GO" id="GO:0006425">
    <property type="term" value="P:glutaminyl-tRNA aminoacylation"/>
    <property type="evidence" value="ECO:0007669"/>
    <property type="project" value="UniProtKB-UniRule"/>
</dbReference>
<dbReference type="HAMAP" id="MF_00126">
    <property type="entry name" value="Gln_tRNA_synth"/>
    <property type="match status" value="1"/>
</dbReference>
<dbReference type="SUPFAM" id="SSF50715">
    <property type="entry name" value="Ribosomal protein L25-like"/>
    <property type="match status" value="1"/>
</dbReference>
<keyword evidence="6 8" id="KW-0030">Aminoacyl-tRNA synthetase</keyword>
<sequence length="559" mass="65179">MTENNERNLDFIREIIKNDLESGKHKTTVTRFPPEPNGFLHIGHAKAICLNYGISKENEGARFHLRFDDTNPEKEEVKYIEAIKKDLEWLGVDWGENLFYASDYFDKLYEYAIILIKDGKAYVDELNAEEIREYRGTLTKPGKNSPYRDRNIEENLELFEKMRSGEVEEGKMVLRAKIDMASPNINMRDPVIYRIKNIHHPRTGDKWCIYPMYDYTHCISDALENITHSLCTLEFEDHRPLYDWFLDQLPVPSHPRQIEFARLNLNYTVMSKRHLLKLVEENHVDGWDDPRMPTISGLRRRGYTSASIWEFLSQIGLAKVVSTVDIGLLEYFIRQELNKTSDRVLVVLDPLKVVITNYPDDKEDEFELPNNPEDENAGTRKVKFTKELYIERGDFMEDPPKKFFRLFPGKEVRLKSAYLVRCNDVIKDDNGNITEIHCTYDPDSKGGSAPDGRKVKGTLHWVSAKYGKKIEVRMFDRLFNVENPGKETGDYIDDLNRDSKKVLKNSIAEPGILEAEKGKRFQFFRHGYFFSDPIDSTEGSPVFNQIVSLKDTWEKVKKK</sequence>
<feature type="binding site" evidence="8">
    <location>
        <position position="213"/>
    </location>
    <ligand>
        <name>L-glutamine</name>
        <dbReference type="ChEBI" id="CHEBI:58359"/>
    </ligand>
</feature>
<dbReference type="InterPro" id="IPR011035">
    <property type="entry name" value="Ribosomal_bL25/Gln-tRNA_synth"/>
</dbReference>
<comment type="catalytic activity">
    <reaction evidence="7 8">
        <text>tRNA(Gln) + L-glutamine + ATP = L-glutaminyl-tRNA(Gln) + AMP + diphosphate</text>
        <dbReference type="Rhea" id="RHEA:20121"/>
        <dbReference type="Rhea" id="RHEA-COMP:9662"/>
        <dbReference type="Rhea" id="RHEA-COMP:9681"/>
        <dbReference type="ChEBI" id="CHEBI:30616"/>
        <dbReference type="ChEBI" id="CHEBI:33019"/>
        <dbReference type="ChEBI" id="CHEBI:58359"/>
        <dbReference type="ChEBI" id="CHEBI:78442"/>
        <dbReference type="ChEBI" id="CHEBI:78521"/>
        <dbReference type="ChEBI" id="CHEBI:456215"/>
        <dbReference type="EC" id="6.1.1.18"/>
    </reaction>
</comment>
<dbReference type="FunFam" id="2.40.240.10:FF:000001">
    <property type="entry name" value="Glutamine--tRNA ligase"/>
    <property type="match status" value="1"/>
</dbReference>
<dbReference type="InterPro" id="IPR020058">
    <property type="entry name" value="Glu/Gln-tRNA-synth_Ib_cat-dom"/>
</dbReference>
<dbReference type="Proteomes" id="UP000234857">
    <property type="component" value="Unassembled WGS sequence"/>
</dbReference>
<dbReference type="InterPro" id="IPR020059">
    <property type="entry name" value="Glu/Gln-tRNA-synth_Ib_codon-bd"/>
</dbReference>
<comment type="caution">
    <text evidence="13">The sequence shown here is derived from an EMBL/GenBank/DDBJ whole genome shotgun (WGS) entry which is preliminary data.</text>
</comment>
<dbReference type="PROSITE" id="PS00178">
    <property type="entry name" value="AA_TRNA_LIGASE_I"/>
    <property type="match status" value="1"/>
</dbReference>
<feature type="binding site" evidence="8">
    <location>
        <position position="232"/>
    </location>
    <ligand>
        <name>ATP</name>
        <dbReference type="ChEBI" id="CHEBI:30616"/>
    </ligand>
</feature>
<gene>
    <name evidence="8" type="primary">glnS</name>
    <name evidence="13" type="ORF">C0601_02555</name>
</gene>
<evidence type="ECO:0000259" key="10">
    <source>
        <dbReference type="Pfam" id="PF00749"/>
    </source>
</evidence>
<dbReference type="InterPro" id="IPR049437">
    <property type="entry name" value="tRNA-synt_1c_C2"/>
</dbReference>
<dbReference type="InterPro" id="IPR022861">
    <property type="entry name" value="Gln_tRNA_ligase_bac"/>
</dbReference>
<dbReference type="SUPFAM" id="SSF52374">
    <property type="entry name" value="Nucleotidylyl transferase"/>
    <property type="match status" value="1"/>
</dbReference>
<dbReference type="Pfam" id="PF20974">
    <property type="entry name" value="tRNA-synt_1c_C2"/>
    <property type="match status" value="1"/>
</dbReference>
<name>A0A2N5ZKE6_MUIH1</name>
<organism evidence="13 14">
    <name type="scientific">Muiribacterium halophilum</name>
    <dbReference type="NCBI Taxonomy" id="2053465"/>
    <lineage>
        <taxon>Bacteria</taxon>
        <taxon>Candidatus Muiribacteriota</taxon>
        <taxon>Candidatus Muiribacteriia</taxon>
        <taxon>Candidatus Muiribacteriales</taxon>
        <taxon>Candidatus Muiribacteriaceae</taxon>
        <taxon>Candidatus Muiribacterium</taxon>
    </lineage>
</organism>
<dbReference type="GO" id="GO:0004819">
    <property type="term" value="F:glutamine-tRNA ligase activity"/>
    <property type="evidence" value="ECO:0007669"/>
    <property type="project" value="UniProtKB-UniRule"/>
</dbReference>
<dbReference type="Gene3D" id="2.40.240.10">
    <property type="entry name" value="Ribosomal Protein L25, Chain P"/>
    <property type="match status" value="2"/>
</dbReference>
<dbReference type="AlphaFoldDB" id="A0A2N5ZKE6"/>
<feature type="binding site" evidence="8">
    <location>
        <begin position="262"/>
        <end position="263"/>
    </location>
    <ligand>
        <name>ATP</name>
        <dbReference type="ChEBI" id="CHEBI:30616"/>
    </ligand>
</feature>
<comment type="similarity">
    <text evidence="8 9">Belongs to the class-I aminoacyl-tRNA synthetase family.</text>
</comment>
<proteinExistence type="inferred from homology"/>
<dbReference type="InterPro" id="IPR020056">
    <property type="entry name" value="Rbsml_bL25/Gln-tRNA_synth_N"/>
</dbReference>
<keyword evidence="1 8" id="KW-0963">Cytoplasm</keyword>
<dbReference type="InterPro" id="IPR014729">
    <property type="entry name" value="Rossmann-like_a/b/a_fold"/>
</dbReference>
<feature type="short sequence motif" description="'HIGH' region" evidence="8">
    <location>
        <begin position="34"/>
        <end position="44"/>
    </location>
</feature>
<dbReference type="InterPro" id="IPR000924">
    <property type="entry name" value="Glu/Gln-tRNA-synth"/>
</dbReference>